<feature type="domain" description="CNNM transmembrane" evidence="12">
    <location>
        <begin position="1"/>
        <end position="188"/>
    </location>
</feature>
<evidence type="ECO:0000313" key="14">
    <source>
        <dbReference type="Proteomes" id="UP001595279"/>
    </source>
</evidence>
<feature type="transmembrane region" description="Helical" evidence="10">
    <location>
        <begin position="70"/>
        <end position="88"/>
    </location>
</feature>
<dbReference type="Pfam" id="PF01595">
    <property type="entry name" value="CNNM"/>
    <property type="match status" value="1"/>
</dbReference>
<feature type="transmembrane region" description="Helical" evidence="10">
    <location>
        <begin position="6"/>
        <end position="29"/>
    </location>
</feature>
<dbReference type="InterPro" id="IPR046342">
    <property type="entry name" value="CBS_dom_sf"/>
</dbReference>
<dbReference type="PANTHER" id="PTHR22777">
    <property type="entry name" value="HEMOLYSIN-RELATED"/>
    <property type="match status" value="1"/>
</dbReference>
<dbReference type="EMBL" id="JBHRSA010000029">
    <property type="protein sequence ID" value="MFC3039979.1"/>
    <property type="molecule type" value="Genomic_DNA"/>
</dbReference>
<dbReference type="Pfam" id="PF00571">
    <property type="entry name" value="CBS"/>
    <property type="match status" value="2"/>
</dbReference>
<dbReference type="CDD" id="cd04590">
    <property type="entry name" value="CBS_pair_CorC_HlyC_assoc"/>
    <property type="match status" value="1"/>
</dbReference>
<dbReference type="SMART" id="SM00116">
    <property type="entry name" value="CBS"/>
    <property type="match status" value="1"/>
</dbReference>
<dbReference type="InterPro" id="IPR000644">
    <property type="entry name" value="CBS_dom"/>
</dbReference>
<dbReference type="Gene3D" id="3.30.465.10">
    <property type="match status" value="1"/>
</dbReference>
<accession>A0ABV7CU29</accession>
<evidence type="ECO:0000259" key="11">
    <source>
        <dbReference type="PROSITE" id="PS51371"/>
    </source>
</evidence>
<dbReference type="InterPro" id="IPR005170">
    <property type="entry name" value="Transptr-assoc_dom"/>
</dbReference>
<sequence>MDDVPLSLIILLVSLILLSAFFSSAETAFSRVNTIRLKSFAGESRKGSKRALYIAENFDKALTTILIGNNIVNIAAASISATLAAVIFGGSTGLIASMVVMTIVILIFGEVLPRSLAKEHAESYTLAISPVLYFLMNVLTPVNYFFTKLKGIVGTYFAKKIPMPSITEEEIKHLLDISEEEGVIDKEERELIYRSMEFDDTLAEEVLTPRIDVAAVEINQPIEEIKQVFFEERYSRIPVYEETIDNIVGVLSEREFLTHLVRYGQVDIKELLMEPYFVVKSRKISSLLPQLQQEKVHMAIVLDEFGGTEGILTLEDVLEEIVGEIWDEQDDKTNAVSKINEHEYAMDARCELDEFADAMHVPHPESSSHTLGGWVIENLKRTPSHGDSFTYENLKLVVDEVTDHRIKKVKVEISEQKEEQVQTNVVYSHRILGEIS</sequence>
<evidence type="ECO:0000256" key="3">
    <source>
        <dbReference type="ARBA" id="ARBA00022692"/>
    </source>
</evidence>
<dbReference type="InterPro" id="IPR036318">
    <property type="entry name" value="FAD-bd_PCMH-like_sf"/>
</dbReference>
<comment type="caution">
    <text evidence="13">The sequence shown here is derived from an EMBL/GenBank/DDBJ whole genome shotgun (WGS) entry which is preliminary data.</text>
</comment>
<evidence type="ECO:0000256" key="7">
    <source>
        <dbReference type="ARBA" id="ARBA00023136"/>
    </source>
</evidence>
<comment type="subcellular location">
    <subcellularLocation>
        <location evidence="1">Membrane</location>
        <topology evidence="1">Multi-pass membrane protein</topology>
    </subcellularLocation>
</comment>
<dbReference type="Gene3D" id="3.10.580.10">
    <property type="entry name" value="CBS-domain"/>
    <property type="match status" value="1"/>
</dbReference>
<feature type="domain" description="CBS" evidence="11">
    <location>
        <begin position="207"/>
        <end position="268"/>
    </location>
</feature>
<evidence type="ECO:0000256" key="2">
    <source>
        <dbReference type="ARBA" id="ARBA00006337"/>
    </source>
</evidence>
<dbReference type="InterPro" id="IPR002550">
    <property type="entry name" value="CNNM"/>
</dbReference>
<dbReference type="InterPro" id="IPR044751">
    <property type="entry name" value="Ion_transp-like_CBS"/>
</dbReference>
<dbReference type="Pfam" id="PF03471">
    <property type="entry name" value="CorC_HlyC"/>
    <property type="match status" value="1"/>
</dbReference>
<keyword evidence="6 8" id="KW-0129">CBS domain</keyword>
<feature type="transmembrane region" description="Helical" evidence="10">
    <location>
        <begin position="94"/>
        <end position="112"/>
    </location>
</feature>
<proteinExistence type="inferred from homology"/>
<feature type="transmembrane region" description="Helical" evidence="10">
    <location>
        <begin position="124"/>
        <end position="146"/>
    </location>
</feature>
<evidence type="ECO:0000256" key="10">
    <source>
        <dbReference type="SAM" id="Phobius"/>
    </source>
</evidence>
<protein>
    <submittedName>
        <fullName evidence="13">Hemolysin family protein</fullName>
    </submittedName>
</protein>
<comment type="similarity">
    <text evidence="2">Belongs to the UPF0053 family.</text>
</comment>
<dbReference type="SUPFAM" id="SSF56176">
    <property type="entry name" value="FAD-binding/transporter-associated domain-like"/>
    <property type="match status" value="1"/>
</dbReference>
<dbReference type="PROSITE" id="PS51846">
    <property type="entry name" value="CNNM"/>
    <property type="match status" value="1"/>
</dbReference>
<evidence type="ECO:0000256" key="1">
    <source>
        <dbReference type="ARBA" id="ARBA00004141"/>
    </source>
</evidence>
<dbReference type="SMART" id="SM01091">
    <property type="entry name" value="CorC_HlyC"/>
    <property type="match status" value="1"/>
</dbReference>
<dbReference type="InterPro" id="IPR016169">
    <property type="entry name" value="FAD-bd_PCMH_sub2"/>
</dbReference>
<organism evidence="13 14">
    <name type="scientific">Virgibacillus xinjiangensis</name>
    <dbReference type="NCBI Taxonomy" id="393090"/>
    <lineage>
        <taxon>Bacteria</taxon>
        <taxon>Bacillati</taxon>
        <taxon>Bacillota</taxon>
        <taxon>Bacilli</taxon>
        <taxon>Bacillales</taxon>
        <taxon>Bacillaceae</taxon>
        <taxon>Virgibacillus</taxon>
    </lineage>
</organism>
<keyword evidence="3 9" id="KW-0812">Transmembrane</keyword>
<keyword evidence="4" id="KW-0677">Repeat</keyword>
<keyword evidence="7 9" id="KW-0472">Membrane</keyword>
<feature type="domain" description="CBS" evidence="11">
    <location>
        <begin position="271"/>
        <end position="328"/>
    </location>
</feature>
<evidence type="ECO:0000313" key="13">
    <source>
        <dbReference type="EMBL" id="MFC3039979.1"/>
    </source>
</evidence>
<dbReference type="RefSeq" id="WP_390270488.1">
    <property type="nucleotide sequence ID" value="NZ_JBHRSA010000029.1"/>
</dbReference>
<evidence type="ECO:0000256" key="5">
    <source>
        <dbReference type="ARBA" id="ARBA00022989"/>
    </source>
</evidence>
<dbReference type="SUPFAM" id="SSF54631">
    <property type="entry name" value="CBS-domain pair"/>
    <property type="match status" value="1"/>
</dbReference>
<reference evidence="14" key="1">
    <citation type="journal article" date="2019" name="Int. J. Syst. Evol. Microbiol.">
        <title>The Global Catalogue of Microorganisms (GCM) 10K type strain sequencing project: providing services to taxonomists for standard genome sequencing and annotation.</title>
        <authorList>
            <consortium name="The Broad Institute Genomics Platform"/>
            <consortium name="The Broad Institute Genome Sequencing Center for Infectious Disease"/>
            <person name="Wu L."/>
            <person name="Ma J."/>
        </authorList>
    </citation>
    <scope>NUCLEOTIDE SEQUENCE [LARGE SCALE GENOMIC DNA]</scope>
    <source>
        <strain evidence="14">KCTC 13128</strain>
    </source>
</reference>
<evidence type="ECO:0000256" key="4">
    <source>
        <dbReference type="ARBA" id="ARBA00022737"/>
    </source>
</evidence>
<dbReference type="PROSITE" id="PS51371">
    <property type="entry name" value="CBS"/>
    <property type="match status" value="2"/>
</dbReference>
<dbReference type="Proteomes" id="UP001595279">
    <property type="component" value="Unassembled WGS sequence"/>
</dbReference>
<gene>
    <name evidence="13" type="ORF">ACFOGI_06915</name>
</gene>
<evidence type="ECO:0000256" key="9">
    <source>
        <dbReference type="PROSITE-ProRule" id="PRU01193"/>
    </source>
</evidence>
<evidence type="ECO:0000256" key="6">
    <source>
        <dbReference type="ARBA" id="ARBA00023122"/>
    </source>
</evidence>
<evidence type="ECO:0000259" key="12">
    <source>
        <dbReference type="PROSITE" id="PS51846"/>
    </source>
</evidence>
<keyword evidence="5 9" id="KW-1133">Transmembrane helix</keyword>
<dbReference type="PANTHER" id="PTHR22777:SF17">
    <property type="entry name" value="UPF0053 PROTEIN SLL0260"/>
    <property type="match status" value="1"/>
</dbReference>
<keyword evidence="14" id="KW-1185">Reference proteome</keyword>
<evidence type="ECO:0000256" key="8">
    <source>
        <dbReference type="PROSITE-ProRule" id="PRU00703"/>
    </source>
</evidence>
<name>A0ABV7CU29_9BACI</name>